<dbReference type="AlphaFoldDB" id="A0A564Y7B3"/>
<evidence type="ECO:0000313" key="2">
    <source>
        <dbReference type="EMBL" id="VUZ43173.1"/>
    </source>
</evidence>
<organism evidence="1 3">
    <name type="scientific">Hymenolepis diminuta</name>
    <name type="common">Rat tapeworm</name>
    <dbReference type="NCBI Taxonomy" id="6216"/>
    <lineage>
        <taxon>Eukaryota</taxon>
        <taxon>Metazoa</taxon>
        <taxon>Spiralia</taxon>
        <taxon>Lophotrochozoa</taxon>
        <taxon>Platyhelminthes</taxon>
        <taxon>Cestoda</taxon>
        <taxon>Eucestoda</taxon>
        <taxon>Cyclophyllidea</taxon>
        <taxon>Hymenolepididae</taxon>
        <taxon>Hymenolepis</taxon>
    </lineage>
</organism>
<sequence length="69" mass="7669">MLVSKSGFAIANIDVLGTRACLPNRNRMQRRFIWMHVTSLRSGISRLPRSSAIIGPIFTSDAVEDHENG</sequence>
<proteinExistence type="predicted"/>
<reference evidence="1 3" key="1">
    <citation type="submission" date="2019-07" db="EMBL/GenBank/DDBJ databases">
        <authorList>
            <person name="Jastrzebski P J."/>
            <person name="Paukszto L."/>
            <person name="Jastrzebski P J."/>
        </authorList>
    </citation>
    <scope>NUCLEOTIDE SEQUENCE [LARGE SCALE GENOMIC DNA]</scope>
    <source>
        <strain evidence="1 3">WMS-il1</strain>
    </source>
</reference>
<accession>A0A564Y7B3</accession>
<evidence type="ECO:0000313" key="1">
    <source>
        <dbReference type="EMBL" id="VUZ43172.1"/>
    </source>
</evidence>
<protein>
    <submittedName>
        <fullName evidence="1">Uncharacterized protein</fullName>
    </submittedName>
</protein>
<gene>
    <name evidence="2" type="ORF">WMSIL1_LOCUS3671</name>
    <name evidence="1" type="ORF">WMSIL1_LOCUS3857</name>
</gene>
<dbReference type="EMBL" id="CABIJS010000111">
    <property type="protein sequence ID" value="VUZ43172.1"/>
    <property type="molecule type" value="Genomic_DNA"/>
</dbReference>
<keyword evidence="3" id="KW-1185">Reference proteome</keyword>
<dbReference type="EMBL" id="CABIJS010000111">
    <property type="protein sequence ID" value="VUZ43173.1"/>
    <property type="molecule type" value="Genomic_DNA"/>
</dbReference>
<name>A0A564Y7B3_HYMDI</name>
<evidence type="ECO:0000313" key="3">
    <source>
        <dbReference type="Proteomes" id="UP000321570"/>
    </source>
</evidence>
<dbReference type="Proteomes" id="UP000321570">
    <property type="component" value="Unassembled WGS sequence"/>
</dbReference>